<name>A0ABN1RVJ2_9ACTN</name>
<dbReference type="Proteomes" id="UP001500665">
    <property type="component" value="Unassembled WGS sequence"/>
</dbReference>
<gene>
    <name evidence="1" type="ORF">GCM10009550_62550</name>
</gene>
<proteinExistence type="predicted"/>
<protein>
    <submittedName>
        <fullName evidence="1">Uncharacterized protein</fullName>
    </submittedName>
</protein>
<reference evidence="1 2" key="1">
    <citation type="journal article" date="2019" name="Int. J. Syst. Evol. Microbiol.">
        <title>The Global Catalogue of Microorganisms (GCM) 10K type strain sequencing project: providing services to taxonomists for standard genome sequencing and annotation.</title>
        <authorList>
            <consortium name="The Broad Institute Genomics Platform"/>
            <consortium name="The Broad Institute Genome Sequencing Center for Infectious Disease"/>
            <person name="Wu L."/>
            <person name="Ma J."/>
        </authorList>
    </citation>
    <scope>NUCLEOTIDE SEQUENCE [LARGE SCALE GENOMIC DNA]</scope>
    <source>
        <strain evidence="1 2">JCM 10696</strain>
    </source>
</reference>
<accession>A0ABN1RVJ2</accession>
<sequence length="166" mass="18255">METTIRMVCLECSAPLDFTETWVDGELSDLLYEHPRATAGAWDHDPLPALADPADRSDQAWRHCDCCGIAAPRPQGFVNTWVPEPGRPVRLRLGDRTFDYSSPWSVCAACSAAIAEDDLKMLLLRNAEHGGLPASCTEEQREAGMALARELLLSFLAARPRRGAAF</sequence>
<comment type="caution">
    <text evidence="1">The sequence shown here is derived from an EMBL/GenBank/DDBJ whole genome shotgun (WGS) entry which is preliminary data.</text>
</comment>
<dbReference type="EMBL" id="BAAAHH010000034">
    <property type="protein sequence ID" value="GAA0964506.1"/>
    <property type="molecule type" value="Genomic_DNA"/>
</dbReference>
<evidence type="ECO:0000313" key="1">
    <source>
        <dbReference type="EMBL" id="GAA0964506.1"/>
    </source>
</evidence>
<dbReference type="RefSeq" id="WP_344244890.1">
    <property type="nucleotide sequence ID" value="NZ_BAAAHH010000034.1"/>
</dbReference>
<keyword evidence="2" id="KW-1185">Reference proteome</keyword>
<evidence type="ECO:0000313" key="2">
    <source>
        <dbReference type="Proteomes" id="UP001500665"/>
    </source>
</evidence>
<organism evidence="1 2">
    <name type="scientific">Actinocorallia libanotica</name>
    <dbReference type="NCBI Taxonomy" id="46162"/>
    <lineage>
        <taxon>Bacteria</taxon>
        <taxon>Bacillati</taxon>
        <taxon>Actinomycetota</taxon>
        <taxon>Actinomycetes</taxon>
        <taxon>Streptosporangiales</taxon>
        <taxon>Thermomonosporaceae</taxon>
        <taxon>Actinocorallia</taxon>
    </lineage>
</organism>